<dbReference type="Proteomes" id="UP001159042">
    <property type="component" value="Unassembled WGS sequence"/>
</dbReference>
<evidence type="ECO:0000256" key="5">
    <source>
        <dbReference type="ARBA" id="ARBA00022729"/>
    </source>
</evidence>
<evidence type="ECO:0000313" key="14">
    <source>
        <dbReference type="Proteomes" id="UP001159042"/>
    </source>
</evidence>
<dbReference type="PROSITE" id="PS00591">
    <property type="entry name" value="GH10_1"/>
    <property type="match status" value="1"/>
</dbReference>
<feature type="signal peptide" evidence="11">
    <location>
        <begin position="1"/>
        <end position="16"/>
    </location>
</feature>
<dbReference type="EC" id="3.2.1.8" evidence="3"/>
<dbReference type="InterPro" id="IPR044846">
    <property type="entry name" value="GH10"/>
</dbReference>
<dbReference type="InterPro" id="IPR017853">
    <property type="entry name" value="GH"/>
</dbReference>
<gene>
    <name evidence="13" type="ORF">NQ315_003694</name>
</gene>
<dbReference type="EMBL" id="JANEYG010000403">
    <property type="protein sequence ID" value="KAJ8909816.1"/>
    <property type="molecule type" value="Genomic_DNA"/>
</dbReference>
<dbReference type="AlphaFoldDB" id="A0AAV8V6N0"/>
<evidence type="ECO:0000256" key="2">
    <source>
        <dbReference type="ARBA" id="ARBA00007495"/>
    </source>
</evidence>
<evidence type="ECO:0000256" key="4">
    <source>
        <dbReference type="ARBA" id="ARBA00022651"/>
    </source>
</evidence>
<proteinExistence type="inferred from homology"/>
<evidence type="ECO:0000256" key="8">
    <source>
        <dbReference type="ARBA" id="ARBA00023295"/>
    </source>
</evidence>
<evidence type="ECO:0000256" key="6">
    <source>
        <dbReference type="ARBA" id="ARBA00022801"/>
    </source>
</evidence>
<dbReference type="PANTHER" id="PTHR31490:SF88">
    <property type="entry name" value="BETA-XYLANASE"/>
    <property type="match status" value="1"/>
</dbReference>
<name>A0AAV8V6N0_9CUCU</name>
<feature type="chain" id="PRO_5043361773" description="endo-1,4-beta-xylanase" evidence="11">
    <location>
        <begin position="17"/>
        <end position="314"/>
    </location>
</feature>
<keyword evidence="8" id="KW-0326">Glycosidase</keyword>
<evidence type="ECO:0000256" key="9">
    <source>
        <dbReference type="ARBA" id="ARBA00023326"/>
    </source>
</evidence>
<evidence type="ECO:0000256" key="10">
    <source>
        <dbReference type="PROSITE-ProRule" id="PRU10061"/>
    </source>
</evidence>
<evidence type="ECO:0000313" key="13">
    <source>
        <dbReference type="EMBL" id="KAJ8909816.1"/>
    </source>
</evidence>
<keyword evidence="4" id="KW-0858">Xylan degradation</keyword>
<keyword evidence="14" id="KW-1185">Reference proteome</keyword>
<comment type="catalytic activity">
    <reaction evidence="1">
        <text>Endohydrolysis of (1-&gt;4)-beta-D-xylosidic linkages in xylans.</text>
        <dbReference type="EC" id="3.2.1.8"/>
    </reaction>
</comment>
<keyword evidence="7" id="KW-0119">Carbohydrate metabolism</keyword>
<dbReference type="Gene3D" id="3.20.20.80">
    <property type="entry name" value="Glycosidases"/>
    <property type="match status" value="1"/>
</dbReference>
<evidence type="ECO:0000256" key="3">
    <source>
        <dbReference type="ARBA" id="ARBA00012590"/>
    </source>
</evidence>
<dbReference type="PANTHER" id="PTHR31490">
    <property type="entry name" value="GLYCOSYL HYDROLASE"/>
    <property type="match status" value="1"/>
</dbReference>
<dbReference type="SMART" id="SM00633">
    <property type="entry name" value="Glyco_10"/>
    <property type="match status" value="1"/>
</dbReference>
<protein>
    <recommendedName>
        <fullName evidence="3">endo-1,4-beta-xylanase</fullName>
        <ecNumber evidence="3">3.2.1.8</ecNumber>
    </recommendedName>
</protein>
<keyword evidence="6" id="KW-0378">Hydrolase</keyword>
<dbReference type="SUPFAM" id="SSF51445">
    <property type="entry name" value="(Trans)glycosidases"/>
    <property type="match status" value="1"/>
</dbReference>
<dbReference type="PRINTS" id="PR00134">
    <property type="entry name" value="GLHYDRLASE10"/>
</dbReference>
<dbReference type="GO" id="GO:0045493">
    <property type="term" value="P:xylan catabolic process"/>
    <property type="evidence" value="ECO:0007669"/>
    <property type="project" value="UniProtKB-KW"/>
</dbReference>
<sequence>MLKVLILLTILGSIAAHLKDHASQIYIGCALSPSHFSDSQYQSIAAAEFNSLTPENEMKWDAVEASQGSVNYAQADQLVQFGKQNGMKIRGHTLVWHSQVPGWVSGLSGDTLHQTMISHITDEVTHFKGSIYAWDVVNEMFNEDGTYRQSLWYNNFQTNFVGDAFKAAAAADPGAKLYINDYNIEGINAKSTGLYNLVKELKGQGVPIHGVGFQAHLSTGQVPSDLAANLQRFTALGLDVAITELDIKQNGQSQEAQAQAYASVVNACTSTSGCVGVTIWGFNDQYSWINDNPCPWDSNYQAKPAVAAIEGALK</sequence>
<evidence type="ECO:0000256" key="11">
    <source>
        <dbReference type="SAM" id="SignalP"/>
    </source>
</evidence>
<comment type="similarity">
    <text evidence="2">Belongs to the glycosyl hydrolase 10 (cellulase F) family.</text>
</comment>
<keyword evidence="5 11" id="KW-0732">Signal</keyword>
<dbReference type="InterPro" id="IPR031158">
    <property type="entry name" value="GH10_AS"/>
</dbReference>
<dbReference type="PROSITE" id="PS51760">
    <property type="entry name" value="GH10_2"/>
    <property type="match status" value="1"/>
</dbReference>
<organism evidence="13 14">
    <name type="scientific">Exocentrus adspersus</name>
    <dbReference type="NCBI Taxonomy" id="1586481"/>
    <lineage>
        <taxon>Eukaryota</taxon>
        <taxon>Metazoa</taxon>
        <taxon>Ecdysozoa</taxon>
        <taxon>Arthropoda</taxon>
        <taxon>Hexapoda</taxon>
        <taxon>Insecta</taxon>
        <taxon>Pterygota</taxon>
        <taxon>Neoptera</taxon>
        <taxon>Endopterygota</taxon>
        <taxon>Coleoptera</taxon>
        <taxon>Polyphaga</taxon>
        <taxon>Cucujiformia</taxon>
        <taxon>Chrysomeloidea</taxon>
        <taxon>Cerambycidae</taxon>
        <taxon>Lamiinae</taxon>
        <taxon>Acanthocinini</taxon>
        <taxon>Exocentrus</taxon>
    </lineage>
</organism>
<comment type="caution">
    <text evidence="13">The sequence shown here is derived from an EMBL/GenBank/DDBJ whole genome shotgun (WGS) entry which is preliminary data.</text>
</comment>
<reference evidence="13 14" key="1">
    <citation type="journal article" date="2023" name="Insect Mol. Biol.">
        <title>Genome sequencing provides insights into the evolution of gene families encoding plant cell wall-degrading enzymes in longhorned beetles.</title>
        <authorList>
            <person name="Shin N.R."/>
            <person name="Okamura Y."/>
            <person name="Kirsch R."/>
            <person name="Pauchet Y."/>
        </authorList>
    </citation>
    <scope>NUCLEOTIDE SEQUENCE [LARGE SCALE GENOMIC DNA]</scope>
    <source>
        <strain evidence="13">EAD_L_NR</strain>
    </source>
</reference>
<dbReference type="Pfam" id="PF00331">
    <property type="entry name" value="Glyco_hydro_10"/>
    <property type="match status" value="1"/>
</dbReference>
<accession>A0AAV8V6N0</accession>
<keyword evidence="9" id="KW-0624">Polysaccharide degradation</keyword>
<evidence type="ECO:0000256" key="7">
    <source>
        <dbReference type="ARBA" id="ARBA00023277"/>
    </source>
</evidence>
<dbReference type="InterPro" id="IPR001000">
    <property type="entry name" value="GH10_dom"/>
</dbReference>
<evidence type="ECO:0000256" key="1">
    <source>
        <dbReference type="ARBA" id="ARBA00000681"/>
    </source>
</evidence>
<dbReference type="GO" id="GO:0031176">
    <property type="term" value="F:endo-1,4-beta-xylanase activity"/>
    <property type="evidence" value="ECO:0007669"/>
    <property type="project" value="UniProtKB-EC"/>
</dbReference>
<evidence type="ECO:0000259" key="12">
    <source>
        <dbReference type="PROSITE" id="PS51760"/>
    </source>
</evidence>
<feature type="active site" description="Nucleophile" evidence="10">
    <location>
        <position position="244"/>
    </location>
</feature>
<feature type="domain" description="GH10" evidence="12">
    <location>
        <begin position="12"/>
        <end position="312"/>
    </location>
</feature>